<reference evidence="16 17" key="1">
    <citation type="submission" date="2023-02" db="EMBL/GenBank/DDBJ databases">
        <title>LHISI_Scaffold_Assembly.</title>
        <authorList>
            <person name="Stuart O.P."/>
            <person name="Cleave R."/>
            <person name="Magrath M.J.L."/>
            <person name="Mikheyev A.S."/>
        </authorList>
    </citation>
    <scope>NUCLEOTIDE SEQUENCE [LARGE SCALE GENOMIC DNA]</scope>
    <source>
        <strain evidence="16">Daus_M_001</strain>
        <tissue evidence="16">Leg muscle</tissue>
    </source>
</reference>
<keyword evidence="3" id="KW-0507">mRNA processing</keyword>
<dbReference type="PROSITE" id="PS50102">
    <property type="entry name" value="RRM"/>
    <property type="match status" value="1"/>
</dbReference>
<dbReference type="InterPro" id="IPR012677">
    <property type="entry name" value="Nucleotide-bd_a/b_plait_sf"/>
</dbReference>
<gene>
    <name evidence="16" type="ORF">PR048_028878</name>
</gene>
<evidence type="ECO:0000256" key="5">
    <source>
        <dbReference type="ARBA" id="ARBA00022871"/>
    </source>
</evidence>
<dbReference type="PRINTS" id="PR00302">
    <property type="entry name" value="LUPUSLA"/>
</dbReference>
<organism evidence="16 17">
    <name type="scientific">Dryococelus australis</name>
    <dbReference type="NCBI Taxonomy" id="614101"/>
    <lineage>
        <taxon>Eukaryota</taxon>
        <taxon>Metazoa</taxon>
        <taxon>Ecdysozoa</taxon>
        <taxon>Arthropoda</taxon>
        <taxon>Hexapoda</taxon>
        <taxon>Insecta</taxon>
        <taxon>Pterygota</taxon>
        <taxon>Neoptera</taxon>
        <taxon>Polyneoptera</taxon>
        <taxon>Phasmatodea</taxon>
        <taxon>Verophasmatodea</taxon>
        <taxon>Anareolatae</taxon>
        <taxon>Phasmatidae</taxon>
        <taxon>Eurycanthinae</taxon>
        <taxon>Dryococelus</taxon>
    </lineage>
</organism>
<evidence type="ECO:0000259" key="14">
    <source>
        <dbReference type="PROSITE" id="PS50102"/>
    </source>
</evidence>
<evidence type="ECO:0000313" key="17">
    <source>
        <dbReference type="Proteomes" id="UP001159363"/>
    </source>
</evidence>
<name>A0ABQ9GBT0_9NEOP</name>
<dbReference type="PANTHER" id="PTHR22792">
    <property type="entry name" value="LUPUS LA PROTEIN-RELATED"/>
    <property type="match status" value="1"/>
</dbReference>
<feature type="compositionally biased region" description="Basic and acidic residues" evidence="13">
    <location>
        <begin position="293"/>
        <end position="307"/>
    </location>
</feature>
<dbReference type="CDD" id="cd12290">
    <property type="entry name" value="RRM1_LARP7"/>
    <property type="match status" value="1"/>
</dbReference>
<dbReference type="SUPFAM" id="SSF46785">
    <property type="entry name" value="Winged helix' DNA-binding domain"/>
    <property type="match status" value="1"/>
</dbReference>
<dbReference type="InterPro" id="IPR045180">
    <property type="entry name" value="La_dom_prot"/>
</dbReference>
<dbReference type="InterPro" id="IPR006630">
    <property type="entry name" value="La_HTH"/>
</dbReference>
<keyword evidence="5" id="KW-0744">Spermatogenesis</keyword>
<dbReference type="EMBL" id="JARBHB010000013">
    <property type="protein sequence ID" value="KAJ8869869.1"/>
    <property type="molecule type" value="Genomic_DNA"/>
</dbReference>
<evidence type="ECO:0000256" key="8">
    <source>
        <dbReference type="ARBA" id="ARBA00023163"/>
    </source>
</evidence>
<protein>
    <recommendedName>
        <fullName evidence="2">La-related protein 7</fullName>
    </recommendedName>
    <alternativeName>
        <fullName evidence="11">La ribonucleoprotein domain family member 7</fullName>
    </alternativeName>
</protein>
<feature type="compositionally biased region" description="Basic residues" evidence="13">
    <location>
        <begin position="486"/>
        <end position="500"/>
    </location>
</feature>
<evidence type="ECO:0000256" key="2">
    <source>
        <dbReference type="ARBA" id="ARBA00015867"/>
    </source>
</evidence>
<dbReference type="Pfam" id="PF05383">
    <property type="entry name" value="La"/>
    <property type="match status" value="1"/>
</dbReference>
<dbReference type="CDD" id="cd07323">
    <property type="entry name" value="LAM"/>
    <property type="match status" value="1"/>
</dbReference>
<keyword evidence="4" id="KW-0221">Differentiation</keyword>
<evidence type="ECO:0000313" key="16">
    <source>
        <dbReference type="EMBL" id="KAJ8869869.1"/>
    </source>
</evidence>
<evidence type="ECO:0000256" key="11">
    <source>
        <dbReference type="ARBA" id="ARBA00029640"/>
    </source>
</evidence>
<evidence type="ECO:0000256" key="10">
    <source>
        <dbReference type="ARBA" id="ARBA00023242"/>
    </source>
</evidence>
<dbReference type="InterPro" id="IPR000504">
    <property type="entry name" value="RRM_dom"/>
</dbReference>
<evidence type="ECO:0000256" key="3">
    <source>
        <dbReference type="ARBA" id="ARBA00022664"/>
    </source>
</evidence>
<keyword evidence="8" id="KW-0804">Transcription</keyword>
<dbReference type="InterPro" id="IPR002344">
    <property type="entry name" value="Lupus_La"/>
</dbReference>
<dbReference type="InterPro" id="IPR036390">
    <property type="entry name" value="WH_DNA-bd_sf"/>
</dbReference>
<evidence type="ECO:0000256" key="9">
    <source>
        <dbReference type="ARBA" id="ARBA00023187"/>
    </source>
</evidence>
<dbReference type="PROSITE" id="PS50961">
    <property type="entry name" value="HTH_LA"/>
    <property type="match status" value="1"/>
</dbReference>
<feature type="compositionally biased region" description="Acidic residues" evidence="13">
    <location>
        <begin position="402"/>
        <end position="411"/>
    </location>
</feature>
<feature type="compositionally biased region" description="Basic and acidic residues" evidence="13">
    <location>
        <begin position="412"/>
        <end position="435"/>
    </location>
</feature>
<evidence type="ECO:0000256" key="12">
    <source>
        <dbReference type="PROSITE-ProRule" id="PRU00332"/>
    </source>
</evidence>
<accession>A0ABQ9GBT0</accession>
<evidence type="ECO:0000256" key="13">
    <source>
        <dbReference type="SAM" id="MobiDB-lite"/>
    </source>
</evidence>
<feature type="compositionally biased region" description="Basic and acidic residues" evidence="13">
    <location>
        <begin position="314"/>
        <end position="335"/>
    </location>
</feature>
<dbReference type="InterPro" id="IPR036388">
    <property type="entry name" value="WH-like_DNA-bd_sf"/>
</dbReference>
<evidence type="ECO:0000256" key="4">
    <source>
        <dbReference type="ARBA" id="ARBA00022782"/>
    </source>
</evidence>
<comment type="caution">
    <text evidence="16">The sequence shown here is derived from an EMBL/GenBank/DDBJ whole genome shotgun (WGS) entry which is preliminary data.</text>
</comment>
<feature type="domain" description="RRM" evidence="14">
    <location>
        <begin position="145"/>
        <end position="259"/>
    </location>
</feature>
<evidence type="ECO:0000259" key="15">
    <source>
        <dbReference type="PROSITE" id="PS50961"/>
    </source>
</evidence>
<dbReference type="InterPro" id="IPR034887">
    <property type="entry name" value="LARP7_RRM1"/>
</dbReference>
<feature type="compositionally biased region" description="Acidic residues" evidence="13">
    <location>
        <begin position="472"/>
        <end position="481"/>
    </location>
</feature>
<proteinExistence type="predicted"/>
<keyword evidence="6 12" id="KW-0694">RNA-binding</keyword>
<keyword evidence="9" id="KW-0508">mRNA splicing</keyword>
<dbReference type="Pfam" id="PF00076">
    <property type="entry name" value="RRM_1"/>
    <property type="match status" value="1"/>
</dbReference>
<dbReference type="SMART" id="SM00715">
    <property type="entry name" value="LA"/>
    <property type="match status" value="1"/>
</dbReference>
<feature type="compositionally biased region" description="Basic and acidic residues" evidence="13">
    <location>
        <begin position="354"/>
        <end position="368"/>
    </location>
</feature>
<dbReference type="PANTHER" id="PTHR22792:SF62">
    <property type="entry name" value="LA-RELATED PROTEIN 7"/>
    <property type="match status" value="1"/>
</dbReference>
<keyword evidence="10" id="KW-0539">Nucleus</keyword>
<evidence type="ECO:0000256" key="6">
    <source>
        <dbReference type="ARBA" id="ARBA00022884"/>
    </source>
</evidence>
<comment type="subcellular location">
    <subcellularLocation>
        <location evidence="1">Nucleus</location>
        <location evidence="1">Nucleoplasm</location>
    </subcellularLocation>
</comment>
<keyword evidence="17" id="KW-1185">Reference proteome</keyword>
<dbReference type="Proteomes" id="UP001159363">
    <property type="component" value="Chromosome 12"/>
</dbReference>
<dbReference type="SUPFAM" id="SSF54928">
    <property type="entry name" value="RNA-binding domain, RBD"/>
    <property type="match status" value="1"/>
</dbReference>
<dbReference type="Gene3D" id="3.30.70.330">
    <property type="match status" value="1"/>
</dbReference>
<feature type="region of interest" description="Disordered" evidence="13">
    <location>
        <begin position="249"/>
        <end position="435"/>
    </location>
</feature>
<feature type="compositionally biased region" description="Basic and acidic residues" evidence="13">
    <location>
        <begin position="457"/>
        <end position="471"/>
    </location>
</feature>
<evidence type="ECO:0000256" key="1">
    <source>
        <dbReference type="ARBA" id="ARBA00004642"/>
    </source>
</evidence>
<dbReference type="SMART" id="SM00360">
    <property type="entry name" value="RRM"/>
    <property type="match status" value="1"/>
</dbReference>
<feature type="region of interest" description="Disordered" evidence="13">
    <location>
        <begin position="457"/>
        <end position="501"/>
    </location>
</feature>
<dbReference type="InterPro" id="IPR035979">
    <property type="entry name" value="RBD_domain_sf"/>
</dbReference>
<feature type="domain" description="HTH La-type RNA-binding" evidence="15">
    <location>
        <begin position="51"/>
        <end position="140"/>
    </location>
</feature>
<feature type="region of interest" description="Disordered" evidence="13">
    <location>
        <begin position="1"/>
        <end position="25"/>
    </location>
</feature>
<sequence>MCENMEDQNESKVEGDEGDEMIGNNESGINMEANTLLGDMAEEENQKKRIRHRRRKVYENIRSKMEFYFSDANLAKDRFLSRLIEENPDVELAIFLQFNKIRELTDNIRDIKNALQYSKLLSVSEDGTKVRRTKPIQLKENEDDCTIYVEKLPLEANHDWLVQVFSQYGTVDYVSIPKYRTTGKIKGFAFVEFHTPEEALKTLEAFGAVGCCLASNIEPEKLCSIVTFDEENRNETQVSGDSFIRRGQKRTLESSVEQERLNEESTVEVVTLDDQQDGENEKSKKAKKKEKNKYKTADESSKKNEKKGNRKRKHTDDSDKIEDKEEVPSGKDGNKGKKKQKHVADIVNIEEEDVGNKDKNGGNEKHIEVTITSDEEEEVLSGKDKKKRKRKRKHSGVATKSDDDDEDDEDDSSGRSKKENQIEVVDLEKNTAEVEKLNKRKRQVEVVTVEECGGIPEKRAKLDSEPEKEQGLDEPENCFLEDEAHRKKKTRPRKKKKRKQIAQEVSSLGLQVLSKKEWKRLRNKYLNLQRITMKNLKQQLSRTRKWDARGGYTNGLSQHIEQMNEVPSGEVSNTATSAPRFNYTPGVIVRIGFDAPATDIKKFKVVFIFLQYVFSKENLKALIRTVQPCLAFQTPIHLAWTLSLRRASHLQTCAYSENWATHNRCRELLNIVIPTESMIFLRNRERDTLGIFGNFCHECIYVKHIALYSFCAIQLLQYI</sequence>
<keyword evidence="7" id="KW-0805">Transcription regulation</keyword>
<feature type="compositionally biased region" description="Basic residues" evidence="13">
    <location>
        <begin position="384"/>
        <end position="395"/>
    </location>
</feature>
<dbReference type="Gene3D" id="1.10.10.10">
    <property type="entry name" value="Winged helix-like DNA-binding domain superfamily/Winged helix DNA-binding domain"/>
    <property type="match status" value="1"/>
</dbReference>
<evidence type="ECO:0000256" key="7">
    <source>
        <dbReference type="ARBA" id="ARBA00023015"/>
    </source>
</evidence>